<dbReference type="InterPro" id="IPR045262">
    <property type="entry name" value="STP/PLT_plant"/>
</dbReference>
<dbReference type="InterPro" id="IPR044778">
    <property type="entry name" value="MFS_STP/MST-like_plant"/>
</dbReference>
<organism evidence="10 11">
    <name type="scientific">Eucalyptus globulus</name>
    <name type="common">Tasmanian blue gum</name>
    <dbReference type="NCBI Taxonomy" id="34317"/>
    <lineage>
        <taxon>Eukaryota</taxon>
        <taxon>Viridiplantae</taxon>
        <taxon>Streptophyta</taxon>
        <taxon>Embryophyta</taxon>
        <taxon>Tracheophyta</taxon>
        <taxon>Spermatophyta</taxon>
        <taxon>Magnoliopsida</taxon>
        <taxon>eudicotyledons</taxon>
        <taxon>Gunneridae</taxon>
        <taxon>Pentapetalae</taxon>
        <taxon>rosids</taxon>
        <taxon>malvids</taxon>
        <taxon>Myrtales</taxon>
        <taxon>Myrtaceae</taxon>
        <taxon>Myrtoideae</taxon>
        <taxon>Eucalypteae</taxon>
        <taxon>Eucalyptus</taxon>
    </lineage>
</organism>
<evidence type="ECO:0000256" key="7">
    <source>
        <dbReference type="ARBA" id="ARBA00022989"/>
    </source>
</evidence>
<evidence type="ECO:0000256" key="5">
    <source>
        <dbReference type="ARBA" id="ARBA00022692"/>
    </source>
</evidence>
<dbReference type="Pfam" id="PF00083">
    <property type="entry name" value="Sugar_tr"/>
    <property type="match status" value="2"/>
</dbReference>
<dbReference type="GO" id="GO:0015293">
    <property type="term" value="F:symporter activity"/>
    <property type="evidence" value="ECO:0007669"/>
    <property type="project" value="UniProtKB-KW"/>
</dbReference>
<sequence>MPAVVMSHGGQMPKHDGKIIFYVIVCVILAAFGGMLFEYDNGISGGATAMDDFLKKFFMTVYEKKKRAHEYCKYDNESFQLFTSSLYIAALVASFVASKVCSKIILGCGVGFANQAVPLFLSELAPARITGALNICFQLFITIGILIAGIINYFTSNIHLYGWWISVGLASIPAVILLMGSFIICETPTILIKRNWVDQGKATLRRICGTDNVDAEFNSIHPFRKLMRLSSRPPLVIAMSLQVFQQFTEINAIMFNNAVLLSTVITELVNVFSTLVLIYLVDKAGQRVFCKSFPSVDIVIDCFMELCYIGVLLLLHLKPAGSLNPTEAIVVVVLVCIFVMGFAWSWGPLGWLIPSETFPLETRTAGFSFAVNPNRLFTFIIAQAFLSMLCHMRAGIFFFAAWILVMGLFTLFLLPETKGVPVDSMVERVLKQHWFWKWYMICVKRNGGESSQRKKKT</sequence>
<dbReference type="Proteomes" id="UP001634007">
    <property type="component" value="Unassembled WGS sequence"/>
</dbReference>
<evidence type="ECO:0000313" key="10">
    <source>
        <dbReference type="EMBL" id="KAL3727327.1"/>
    </source>
</evidence>
<evidence type="ECO:0000256" key="6">
    <source>
        <dbReference type="ARBA" id="ARBA00022847"/>
    </source>
</evidence>
<keyword evidence="7 9" id="KW-1133">Transmembrane helix</keyword>
<reference evidence="10 11" key="1">
    <citation type="submission" date="2024-11" db="EMBL/GenBank/DDBJ databases">
        <title>Chromosome-level genome assembly of Eucalyptus globulus Labill. provides insights into its genome evolution.</title>
        <authorList>
            <person name="Li X."/>
        </authorList>
    </citation>
    <scope>NUCLEOTIDE SEQUENCE [LARGE SCALE GENOMIC DNA]</scope>
    <source>
        <strain evidence="10">CL2024</strain>
        <tissue evidence="10">Fresh tender leaves</tissue>
    </source>
</reference>
<dbReference type="InterPro" id="IPR036259">
    <property type="entry name" value="MFS_trans_sf"/>
</dbReference>
<evidence type="ECO:0000256" key="4">
    <source>
        <dbReference type="ARBA" id="ARBA00022597"/>
    </source>
</evidence>
<keyword evidence="8 9" id="KW-0472">Membrane</keyword>
<dbReference type="GO" id="GO:0016020">
    <property type="term" value="C:membrane"/>
    <property type="evidence" value="ECO:0007669"/>
    <property type="project" value="UniProtKB-SubCell"/>
</dbReference>
<dbReference type="InterPro" id="IPR003663">
    <property type="entry name" value="Sugar/inositol_transpt"/>
</dbReference>
<dbReference type="CDD" id="cd17361">
    <property type="entry name" value="MFS_STP"/>
    <property type="match status" value="1"/>
</dbReference>
<feature type="transmembrane region" description="Helical" evidence="9">
    <location>
        <begin position="367"/>
        <end position="389"/>
    </location>
</feature>
<keyword evidence="11" id="KW-1185">Reference proteome</keyword>
<feature type="transmembrane region" description="Helical" evidence="9">
    <location>
        <begin position="293"/>
        <end position="316"/>
    </location>
</feature>
<accession>A0ABD3JPN2</accession>
<feature type="transmembrane region" description="Helical" evidence="9">
    <location>
        <begin position="328"/>
        <end position="347"/>
    </location>
</feature>
<comment type="similarity">
    <text evidence="2">Belongs to the major facilitator superfamily. Sugar transporter (TC 2.A.1.1) family.</text>
</comment>
<keyword evidence="6" id="KW-0769">Symport</keyword>
<comment type="caution">
    <text evidence="10">The sequence shown here is derived from an EMBL/GenBank/DDBJ whole genome shotgun (WGS) entry which is preliminary data.</text>
</comment>
<proteinExistence type="inferred from homology"/>
<evidence type="ECO:0008006" key="12">
    <source>
        <dbReference type="Google" id="ProtNLM"/>
    </source>
</evidence>
<dbReference type="PANTHER" id="PTHR23500">
    <property type="entry name" value="SOLUTE CARRIER FAMILY 2, FACILITATED GLUCOSE TRANSPORTER"/>
    <property type="match status" value="1"/>
</dbReference>
<feature type="transmembrane region" description="Helical" evidence="9">
    <location>
        <begin position="19"/>
        <end position="37"/>
    </location>
</feature>
<feature type="transmembrane region" description="Helical" evidence="9">
    <location>
        <begin position="161"/>
        <end position="185"/>
    </location>
</feature>
<keyword evidence="5 9" id="KW-0812">Transmembrane</keyword>
<evidence type="ECO:0000256" key="1">
    <source>
        <dbReference type="ARBA" id="ARBA00004141"/>
    </source>
</evidence>
<dbReference type="Gene3D" id="1.20.1250.20">
    <property type="entry name" value="MFS general substrate transporter like domains"/>
    <property type="match status" value="3"/>
</dbReference>
<dbReference type="InterPro" id="IPR005828">
    <property type="entry name" value="MFS_sugar_transport-like"/>
</dbReference>
<evidence type="ECO:0000256" key="8">
    <source>
        <dbReference type="ARBA" id="ARBA00023136"/>
    </source>
</evidence>
<gene>
    <name evidence="10" type="ORF">ACJRO7_032115</name>
</gene>
<evidence type="ECO:0000256" key="9">
    <source>
        <dbReference type="SAM" id="Phobius"/>
    </source>
</evidence>
<evidence type="ECO:0000256" key="2">
    <source>
        <dbReference type="ARBA" id="ARBA00010992"/>
    </source>
</evidence>
<dbReference type="PRINTS" id="PR00171">
    <property type="entry name" value="SUGRTRNSPORT"/>
</dbReference>
<dbReference type="SUPFAM" id="SSF103473">
    <property type="entry name" value="MFS general substrate transporter"/>
    <property type="match status" value="1"/>
</dbReference>
<feature type="transmembrane region" description="Helical" evidence="9">
    <location>
        <begin position="133"/>
        <end position="155"/>
    </location>
</feature>
<name>A0ABD3JPN2_EUCGL</name>
<keyword evidence="3" id="KW-0813">Transport</keyword>
<evidence type="ECO:0000313" key="11">
    <source>
        <dbReference type="Proteomes" id="UP001634007"/>
    </source>
</evidence>
<feature type="transmembrane region" description="Helical" evidence="9">
    <location>
        <begin position="396"/>
        <end position="414"/>
    </location>
</feature>
<keyword evidence="4" id="KW-0762">Sugar transport</keyword>
<evidence type="ECO:0000256" key="3">
    <source>
        <dbReference type="ARBA" id="ARBA00022448"/>
    </source>
</evidence>
<dbReference type="PANTHER" id="PTHR23500:SF371">
    <property type="entry name" value="OS07G0206600 PROTEIN"/>
    <property type="match status" value="1"/>
</dbReference>
<feature type="transmembrane region" description="Helical" evidence="9">
    <location>
        <begin position="258"/>
        <end position="281"/>
    </location>
</feature>
<dbReference type="AlphaFoldDB" id="A0ABD3JPN2"/>
<comment type="subcellular location">
    <subcellularLocation>
        <location evidence="1">Membrane</location>
        <topology evidence="1">Multi-pass membrane protein</topology>
    </subcellularLocation>
</comment>
<dbReference type="EMBL" id="JBJKBG010000008">
    <property type="protein sequence ID" value="KAL3727327.1"/>
    <property type="molecule type" value="Genomic_DNA"/>
</dbReference>
<protein>
    <recommendedName>
        <fullName evidence="12">Major facilitator superfamily (MFS) profile domain-containing protein</fullName>
    </recommendedName>
</protein>